<dbReference type="PANTHER" id="PTHR43304">
    <property type="entry name" value="PHYTOCHROME-LIKE PROTEIN CPH1"/>
    <property type="match status" value="1"/>
</dbReference>
<dbReference type="InterPro" id="IPR000700">
    <property type="entry name" value="PAS-assoc_C"/>
</dbReference>
<dbReference type="RefSeq" id="WP_146585417.1">
    <property type="nucleotide sequence ID" value="NZ_SJPO01000003.1"/>
</dbReference>
<evidence type="ECO:0000259" key="9">
    <source>
        <dbReference type="PROSITE" id="PS50113"/>
    </source>
</evidence>
<evidence type="ECO:0000256" key="3">
    <source>
        <dbReference type="ARBA" id="ARBA00022553"/>
    </source>
</evidence>
<evidence type="ECO:0000256" key="1">
    <source>
        <dbReference type="ARBA" id="ARBA00000085"/>
    </source>
</evidence>
<evidence type="ECO:0000313" key="11">
    <source>
        <dbReference type="Proteomes" id="UP000318478"/>
    </source>
</evidence>
<feature type="domain" description="PAS" evidence="8">
    <location>
        <begin position="357"/>
        <end position="420"/>
    </location>
</feature>
<dbReference type="GO" id="GO:0000155">
    <property type="term" value="F:phosphorelay sensor kinase activity"/>
    <property type="evidence" value="ECO:0007669"/>
    <property type="project" value="InterPro"/>
</dbReference>
<evidence type="ECO:0000256" key="2">
    <source>
        <dbReference type="ARBA" id="ARBA00012438"/>
    </source>
</evidence>
<dbReference type="Pfam" id="PF01590">
    <property type="entry name" value="GAF"/>
    <property type="match status" value="2"/>
</dbReference>
<comment type="catalytic activity">
    <reaction evidence="1">
        <text>ATP + protein L-histidine = ADP + protein N-phospho-L-histidine.</text>
        <dbReference type="EC" id="2.7.13.3"/>
    </reaction>
</comment>
<feature type="domain" description="Histidine kinase" evidence="7">
    <location>
        <begin position="809"/>
        <end position="1022"/>
    </location>
</feature>
<dbReference type="EMBL" id="SJPO01000003">
    <property type="protein sequence ID" value="TWT77684.1"/>
    <property type="molecule type" value="Genomic_DNA"/>
</dbReference>
<dbReference type="SMART" id="SM00065">
    <property type="entry name" value="GAF"/>
    <property type="match status" value="2"/>
</dbReference>
<keyword evidence="3" id="KW-0597">Phosphoprotein</keyword>
<dbReference type="PANTHER" id="PTHR43304:SF1">
    <property type="entry name" value="PAC DOMAIN-CONTAINING PROTEIN"/>
    <property type="match status" value="1"/>
</dbReference>
<feature type="region of interest" description="Disordered" evidence="6">
    <location>
        <begin position="1"/>
        <end position="20"/>
    </location>
</feature>
<dbReference type="InterPro" id="IPR013655">
    <property type="entry name" value="PAS_fold_3"/>
</dbReference>
<dbReference type="Pfam" id="PF02518">
    <property type="entry name" value="HATPase_c"/>
    <property type="match status" value="1"/>
</dbReference>
<dbReference type="Gene3D" id="3.30.450.20">
    <property type="entry name" value="PAS domain"/>
    <property type="match status" value="3"/>
</dbReference>
<name>A0A5C5YRT8_9BACT</name>
<dbReference type="Pfam" id="PF08448">
    <property type="entry name" value="PAS_4"/>
    <property type="match status" value="1"/>
</dbReference>
<organism evidence="10 11">
    <name type="scientific">Posidoniimonas polymericola</name>
    <dbReference type="NCBI Taxonomy" id="2528002"/>
    <lineage>
        <taxon>Bacteria</taxon>
        <taxon>Pseudomonadati</taxon>
        <taxon>Planctomycetota</taxon>
        <taxon>Planctomycetia</taxon>
        <taxon>Pirellulales</taxon>
        <taxon>Lacipirellulaceae</taxon>
        <taxon>Posidoniimonas</taxon>
    </lineage>
</organism>
<evidence type="ECO:0000256" key="4">
    <source>
        <dbReference type="ARBA" id="ARBA00022679"/>
    </source>
</evidence>
<dbReference type="InterPro" id="IPR004358">
    <property type="entry name" value="Sig_transdc_His_kin-like_C"/>
</dbReference>
<dbReference type="SUPFAM" id="SSF47384">
    <property type="entry name" value="Homodimeric domain of signal transducing histidine kinase"/>
    <property type="match status" value="1"/>
</dbReference>
<keyword evidence="5" id="KW-0418">Kinase</keyword>
<keyword evidence="4 10" id="KW-0808">Transferase</keyword>
<dbReference type="SUPFAM" id="SSF55785">
    <property type="entry name" value="PYP-like sensor domain (PAS domain)"/>
    <property type="match status" value="3"/>
</dbReference>
<dbReference type="Gene3D" id="1.10.287.130">
    <property type="match status" value="1"/>
</dbReference>
<dbReference type="InterPro" id="IPR029016">
    <property type="entry name" value="GAF-like_dom_sf"/>
</dbReference>
<keyword evidence="11" id="KW-1185">Reference proteome</keyword>
<dbReference type="InterPro" id="IPR013656">
    <property type="entry name" value="PAS_4"/>
</dbReference>
<dbReference type="PROSITE" id="PS50113">
    <property type="entry name" value="PAC"/>
    <property type="match status" value="2"/>
</dbReference>
<dbReference type="Gene3D" id="3.30.450.40">
    <property type="match status" value="2"/>
</dbReference>
<protein>
    <recommendedName>
        <fullName evidence="2">histidine kinase</fullName>
        <ecNumber evidence="2">2.7.13.3</ecNumber>
    </recommendedName>
</protein>
<dbReference type="InterPro" id="IPR005467">
    <property type="entry name" value="His_kinase_dom"/>
</dbReference>
<dbReference type="CDD" id="cd00130">
    <property type="entry name" value="PAS"/>
    <property type="match status" value="3"/>
</dbReference>
<evidence type="ECO:0000313" key="10">
    <source>
        <dbReference type="EMBL" id="TWT77684.1"/>
    </source>
</evidence>
<dbReference type="PROSITE" id="PS50112">
    <property type="entry name" value="PAS"/>
    <property type="match status" value="2"/>
</dbReference>
<dbReference type="SMART" id="SM00086">
    <property type="entry name" value="PAC"/>
    <property type="match status" value="2"/>
</dbReference>
<dbReference type="PRINTS" id="PR00344">
    <property type="entry name" value="BCTRLSENSOR"/>
</dbReference>
<evidence type="ECO:0000256" key="6">
    <source>
        <dbReference type="SAM" id="MobiDB-lite"/>
    </source>
</evidence>
<accession>A0A5C5YRT8</accession>
<dbReference type="InterPro" id="IPR003661">
    <property type="entry name" value="HisK_dim/P_dom"/>
</dbReference>
<reference evidence="10 11" key="1">
    <citation type="submission" date="2019-02" db="EMBL/GenBank/DDBJ databases">
        <title>Deep-cultivation of Planctomycetes and their phenomic and genomic characterization uncovers novel biology.</title>
        <authorList>
            <person name="Wiegand S."/>
            <person name="Jogler M."/>
            <person name="Boedeker C."/>
            <person name="Pinto D."/>
            <person name="Vollmers J."/>
            <person name="Rivas-Marin E."/>
            <person name="Kohn T."/>
            <person name="Peeters S.H."/>
            <person name="Heuer A."/>
            <person name="Rast P."/>
            <person name="Oberbeckmann S."/>
            <person name="Bunk B."/>
            <person name="Jeske O."/>
            <person name="Meyerdierks A."/>
            <person name="Storesund J.E."/>
            <person name="Kallscheuer N."/>
            <person name="Luecker S."/>
            <person name="Lage O.M."/>
            <person name="Pohl T."/>
            <person name="Merkel B.J."/>
            <person name="Hornburger P."/>
            <person name="Mueller R.-W."/>
            <person name="Bruemmer F."/>
            <person name="Labrenz M."/>
            <person name="Spormann A.M."/>
            <person name="Op Den Camp H."/>
            <person name="Overmann J."/>
            <person name="Amann R."/>
            <person name="Jetten M.S.M."/>
            <person name="Mascher T."/>
            <person name="Medema M.H."/>
            <person name="Devos D.P."/>
            <person name="Kaster A.-K."/>
            <person name="Ovreas L."/>
            <person name="Rohde M."/>
            <person name="Galperin M.Y."/>
            <person name="Jogler C."/>
        </authorList>
    </citation>
    <scope>NUCLEOTIDE SEQUENCE [LARGE SCALE GENOMIC DNA]</scope>
    <source>
        <strain evidence="10 11">Pla123a</strain>
    </source>
</reference>
<sequence length="1025" mass="115655">MPSPLSEPASTANLAEQLAEERRRREVAEAQLDRRYERLTDNPAVDYFIYAADNDSRLTYVSPSVARILGFQPSAMVGRDWREFVDAASSTYSMAEENELALLDGADSPTKVIMLKCASGRSAPMEVTPRTLHSPSGSVIGHEGMCKAACPQDEVATRLRAISDELEVSVRRRTSELEYRIEFEKVLVSLSTGFINLTADDVDEAIDESLRRVGEFLGVDRCSIRLFEDRFALGELTHEWYVDGCASLLPAVSGLCADEFEWELGELASGRHFMLDDTSHAPVEAKCFRMLYEKYDVRSALHYPLMIGDALTGMVNCATVGRRFRWRDEHLALIRVFVEVVGNTLERLDSQRRLAESERRLHEIVRDQTEMIIRWTAEGGHRFVNDAVSRFLGKPADQIIGTPVLDNVHREDLARVRKKLAGLTPEAPLAVDEHRVVRTDGSLAWYQWVDRALFDDRGNFIEYQSVGRDITGLKRTQEELERRLNFEELVLGISTRLINPPLDKREETLSGVLEELGEFTGVDRSFIYLLDQARQEWKLRYYWSSPTAPPVFQGVQTIPVDSLPWPEESIRRGVPFHMPSLDSLPENTTEFRAALVAMHTKSFINVPMLAEGQVVGYMGFATHQHERTWTDEEIALLRLIGEILVSTMARDAAERASEENRELLRLAIEGVEEGVYDWDIEHARVVVSDHWLRTLGLPPGENSRSEDAWRERIHPDDWDQAERAMHRHFAGETPVFEAEYRIRHADGQFRWNLNRGRVIRRSESGRPLRMVGVDRDITDMIEAREKRRVLEAQLAHLGRVATMGETVAGIAHEVNQPLHAAATFNAAARSALSSGKTEKAESLYQKSSEQISRAGDIIRHMREYTRPRQTDITFLDINQLLRRSAEFVMGYNTHAQASLIFDLEEGLPQVQGDAVQLQQVAVNLIQNGVDAIRDGGVADGEIRISTRLGERAVEVRVSDNGKGADAEDPDELFNAFFSTKPQGMGIGLALCRRIVETHNGVIQASQNEQAGMTFTVRIPVAESND</sequence>
<dbReference type="InterPro" id="IPR001610">
    <property type="entry name" value="PAC"/>
</dbReference>
<dbReference type="Gene3D" id="3.30.565.10">
    <property type="entry name" value="Histidine kinase-like ATPase, C-terminal domain"/>
    <property type="match status" value="1"/>
</dbReference>
<dbReference type="SUPFAM" id="SSF55781">
    <property type="entry name" value="GAF domain-like"/>
    <property type="match status" value="2"/>
</dbReference>
<dbReference type="Pfam" id="PF08447">
    <property type="entry name" value="PAS_3"/>
    <property type="match status" value="2"/>
</dbReference>
<evidence type="ECO:0000259" key="7">
    <source>
        <dbReference type="PROSITE" id="PS50109"/>
    </source>
</evidence>
<dbReference type="SMART" id="SM00387">
    <property type="entry name" value="HATPase_c"/>
    <property type="match status" value="1"/>
</dbReference>
<dbReference type="AlphaFoldDB" id="A0A5C5YRT8"/>
<evidence type="ECO:0000259" key="8">
    <source>
        <dbReference type="PROSITE" id="PS50112"/>
    </source>
</evidence>
<feature type="domain" description="PAC" evidence="9">
    <location>
        <begin position="736"/>
        <end position="789"/>
    </location>
</feature>
<evidence type="ECO:0000256" key="5">
    <source>
        <dbReference type="ARBA" id="ARBA00022777"/>
    </source>
</evidence>
<feature type="domain" description="PAC" evidence="9">
    <location>
        <begin position="430"/>
        <end position="482"/>
    </location>
</feature>
<dbReference type="SMART" id="SM00091">
    <property type="entry name" value="PAS"/>
    <property type="match status" value="3"/>
</dbReference>
<dbReference type="InterPro" id="IPR000014">
    <property type="entry name" value="PAS"/>
</dbReference>
<dbReference type="SMART" id="SM00388">
    <property type="entry name" value="HisKA"/>
    <property type="match status" value="1"/>
</dbReference>
<comment type="caution">
    <text evidence="10">The sequence shown here is derived from an EMBL/GenBank/DDBJ whole genome shotgun (WGS) entry which is preliminary data.</text>
</comment>
<dbReference type="InterPro" id="IPR036097">
    <property type="entry name" value="HisK_dim/P_sf"/>
</dbReference>
<dbReference type="InterPro" id="IPR052162">
    <property type="entry name" value="Sensor_kinase/Photoreceptor"/>
</dbReference>
<dbReference type="InterPro" id="IPR003594">
    <property type="entry name" value="HATPase_dom"/>
</dbReference>
<proteinExistence type="predicted"/>
<dbReference type="InterPro" id="IPR035965">
    <property type="entry name" value="PAS-like_dom_sf"/>
</dbReference>
<feature type="domain" description="PAS" evidence="8">
    <location>
        <begin position="32"/>
        <end position="79"/>
    </location>
</feature>
<dbReference type="NCBIfam" id="TIGR00229">
    <property type="entry name" value="sensory_box"/>
    <property type="match status" value="3"/>
</dbReference>
<gene>
    <name evidence="10" type="primary">fixL_1</name>
    <name evidence="10" type="ORF">Pla123a_14800</name>
</gene>
<dbReference type="OrthoDB" id="9815750at2"/>
<dbReference type="InterPro" id="IPR003018">
    <property type="entry name" value="GAF"/>
</dbReference>
<dbReference type="EC" id="2.7.13.3" evidence="2"/>
<dbReference type="InterPro" id="IPR036890">
    <property type="entry name" value="HATPase_C_sf"/>
</dbReference>
<dbReference type="SUPFAM" id="SSF55874">
    <property type="entry name" value="ATPase domain of HSP90 chaperone/DNA topoisomerase II/histidine kinase"/>
    <property type="match status" value="1"/>
</dbReference>
<dbReference type="PROSITE" id="PS50109">
    <property type="entry name" value="HIS_KIN"/>
    <property type="match status" value="1"/>
</dbReference>
<dbReference type="Proteomes" id="UP000318478">
    <property type="component" value="Unassembled WGS sequence"/>
</dbReference>